<dbReference type="Pfam" id="PF10531">
    <property type="entry name" value="SLBB"/>
    <property type="match status" value="1"/>
</dbReference>
<dbReference type="InterPro" id="IPR049712">
    <property type="entry name" value="Poly_export"/>
</dbReference>
<keyword evidence="1 2" id="KW-0732">Signal</keyword>
<dbReference type="Gene3D" id="3.10.560.10">
    <property type="entry name" value="Outer membrane lipoprotein wza domain like"/>
    <property type="match status" value="1"/>
</dbReference>
<feature type="domain" description="Soluble ligand binding" evidence="4">
    <location>
        <begin position="109"/>
        <end position="153"/>
    </location>
</feature>
<feature type="signal peptide" evidence="2">
    <location>
        <begin position="1"/>
        <end position="26"/>
    </location>
</feature>
<dbReference type="EMBL" id="VRZA01000009">
    <property type="protein sequence ID" value="TXS89904.1"/>
    <property type="molecule type" value="Genomic_DNA"/>
</dbReference>
<feature type="chain" id="PRO_5022858467" evidence="2">
    <location>
        <begin position="27"/>
        <end position="181"/>
    </location>
</feature>
<dbReference type="Proteomes" id="UP000321039">
    <property type="component" value="Unassembled WGS sequence"/>
</dbReference>
<evidence type="ECO:0000256" key="1">
    <source>
        <dbReference type="ARBA" id="ARBA00022729"/>
    </source>
</evidence>
<evidence type="ECO:0000259" key="4">
    <source>
        <dbReference type="Pfam" id="PF10531"/>
    </source>
</evidence>
<keyword evidence="6" id="KW-1185">Reference proteome</keyword>
<comment type="caution">
    <text evidence="5">The sequence shown here is derived from an EMBL/GenBank/DDBJ whole genome shotgun (WGS) entry which is preliminary data.</text>
</comment>
<dbReference type="Pfam" id="PF02563">
    <property type="entry name" value="Poly_export"/>
    <property type="match status" value="1"/>
</dbReference>
<dbReference type="PANTHER" id="PTHR33619:SF3">
    <property type="entry name" value="POLYSACCHARIDE EXPORT PROTEIN GFCE-RELATED"/>
    <property type="match status" value="1"/>
</dbReference>
<evidence type="ECO:0000313" key="5">
    <source>
        <dbReference type="EMBL" id="TXS89904.1"/>
    </source>
</evidence>
<proteinExistence type="predicted"/>
<dbReference type="AlphaFoldDB" id="A0A5C8ZQ26"/>
<evidence type="ECO:0000256" key="2">
    <source>
        <dbReference type="SAM" id="SignalP"/>
    </source>
</evidence>
<dbReference type="GO" id="GO:0015159">
    <property type="term" value="F:polysaccharide transmembrane transporter activity"/>
    <property type="evidence" value="ECO:0007669"/>
    <property type="project" value="InterPro"/>
</dbReference>
<organism evidence="5 6">
    <name type="scientific">Parahaliea maris</name>
    <dbReference type="NCBI Taxonomy" id="2716870"/>
    <lineage>
        <taxon>Bacteria</taxon>
        <taxon>Pseudomonadati</taxon>
        <taxon>Pseudomonadota</taxon>
        <taxon>Gammaproteobacteria</taxon>
        <taxon>Cellvibrionales</taxon>
        <taxon>Halieaceae</taxon>
        <taxon>Parahaliea</taxon>
    </lineage>
</organism>
<accession>A0A5C8ZQ26</accession>
<dbReference type="RefSeq" id="WP_148070153.1">
    <property type="nucleotide sequence ID" value="NZ_VRZA01000009.1"/>
</dbReference>
<sequence length="181" mass="19735">MNRFYFRLLSLLTTLLLLAPGLSVQAATSPGVYRLGAGDHILIQVFDEPDLSMNFSLNDSGIVNYPLLGEILVEGLTVKELEDRITTGLRGDYLVSPDVTVSIEEYRPIFINGEVKQPGGFPYQPGLTVQKAVALAGGFTERAQRKGFALQRAADPEDELTVGLGDTVMPGDIITVKRSFF</sequence>
<name>A0A5C8ZQ26_9GAMM</name>
<evidence type="ECO:0000313" key="6">
    <source>
        <dbReference type="Proteomes" id="UP000321039"/>
    </source>
</evidence>
<dbReference type="InterPro" id="IPR019554">
    <property type="entry name" value="Soluble_ligand-bd"/>
</dbReference>
<feature type="domain" description="Polysaccharide export protein N-terminal" evidence="3">
    <location>
        <begin position="29"/>
        <end position="103"/>
    </location>
</feature>
<dbReference type="PANTHER" id="PTHR33619">
    <property type="entry name" value="POLYSACCHARIDE EXPORT PROTEIN GFCE-RELATED"/>
    <property type="match status" value="1"/>
</dbReference>
<dbReference type="Gene3D" id="3.30.1950.10">
    <property type="entry name" value="wza like domain"/>
    <property type="match status" value="1"/>
</dbReference>
<protein>
    <submittedName>
        <fullName evidence="5">Polysaccharide export protein</fullName>
    </submittedName>
</protein>
<gene>
    <name evidence="5" type="ORF">FV139_19460</name>
</gene>
<dbReference type="InterPro" id="IPR003715">
    <property type="entry name" value="Poly_export_N"/>
</dbReference>
<reference evidence="5 6" key="1">
    <citation type="submission" date="2019-08" db="EMBL/GenBank/DDBJ databases">
        <title>Parahaliea maris sp. nov., isolated from the surface seawater.</title>
        <authorList>
            <person name="Liu Y."/>
        </authorList>
    </citation>
    <scope>NUCLEOTIDE SEQUENCE [LARGE SCALE GENOMIC DNA]</scope>
    <source>
        <strain evidence="5 6">HSLHS9</strain>
    </source>
</reference>
<evidence type="ECO:0000259" key="3">
    <source>
        <dbReference type="Pfam" id="PF02563"/>
    </source>
</evidence>